<dbReference type="AlphaFoldDB" id="A0A3S9SXP2"/>
<dbReference type="KEGG" id="aft:BBF96_06790"/>
<organism evidence="2 3">
    <name type="scientific">Anoxybacter fermentans</name>
    <dbReference type="NCBI Taxonomy" id="1323375"/>
    <lineage>
        <taxon>Bacteria</taxon>
        <taxon>Bacillati</taxon>
        <taxon>Bacillota</taxon>
        <taxon>Clostridia</taxon>
        <taxon>Halanaerobiales</taxon>
        <taxon>Anoxybacter</taxon>
    </lineage>
</organism>
<dbReference type="Pfam" id="PF12673">
    <property type="entry name" value="SipL"/>
    <property type="match status" value="1"/>
</dbReference>
<name>A0A3S9SXP2_9FIRM</name>
<accession>A0A3S9SXP2</accession>
<evidence type="ECO:0000313" key="3">
    <source>
        <dbReference type="Proteomes" id="UP000267250"/>
    </source>
</evidence>
<dbReference type="RefSeq" id="WP_127016448.1">
    <property type="nucleotide sequence ID" value="NZ_CP016379.1"/>
</dbReference>
<evidence type="ECO:0000313" key="2">
    <source>
        <dbReference type="EMBL" id="AZR73116.1"/>
    </source>
</evidence>
<evidence type="ECO:0000259" key="1">
    <source>
        <dbReference type="Pfam" id="PF12673"/>
    </source>
</evidence>
<dbReference type="Proteomes" id="UP000267250">
    <property type="component" value="Chromosome"/>
</dbReference>
<feature type="domain" description="SipL SPOCS" evidence="1">
    <location>
        <begin position="6"/>
        <end position="84"/>
    </location>
</feature>
<protein>
    <recommendedName>
        <fullName evidence="1">SipL SPOCS domain-containing protein</fullName>
    </recommendedName>
</protein>
<proteinExistence type="predicted"/>
<dbReference type="InterPro" id="IPR024300">
    <property type="entry name" value="SipL_SPOCS_dom"/>
</dbReference>
<sequence>MAILVRKVTAEIANLDFEFIPKADPNQIIVKGDIVTHTSYVTNTGLVRQQNDIAPFTVTLEIPGLTPEMNLKVNGNIKHISHRLINNGSQVEHQIIISITVVPELRDIQITKHFLIRHEETLNDPEEPEQKPEFKTLINEDTEQKEENNKPEIIPIPNLELLIEEKVQKFLEEIEESLAKEFEIKLEKKIQDQIARLKAEEHKTELEKKLQLSRKYENILKKSIQQQRKGFKIKG</sequence>
<gene>
    <name evidence="2" type="ORF">BBF96_06790</name>
</gene>
<reference evidence="2 3" key="1">
    <citation type="submission" date="2016-07" db="EMBL/GenBank/DDBJ databases">
        <title>Genome and transcriptome analysis of iron-reducing fermentative bacteria Anoxybacter fermentans.</title>
        <authorList>
            <person name="Zeng X."/>
            <person name="Shao Z."/>
        </authorList>
    </citation>
    <scope>NUCLEOTIDE SEQUENCE [LARGE SCALE GENOMIC DNA]</scope>
    <source>
        <strain evidence="2 3">DY22613</strain>
    </source>
</reference>
<dbReference type="EMBL" id="CP016379">
    <property type="protein sequence ID" value="AZR73116.1"/>
    <property type="molecule type" value="Genomic_DNA"/>
</dbReference>
<keyword evidence="3" id="KW-1185">Reference proteome</keyword>